<evidence type="ECO:0000256" key="1">
    <source>
        <dbReference type="ARBA" id="ARBA00022737"/>
    </source>
</evidence>
<protein>
    <recommendedName>
        <fullName evidence="5">Pentatricopeptide repeat-containing protein</fullName>
    </recommendedName>
</protein>
<dbReference type="InterPro" id="IPR046848">
    <property type="entry name" value="E_motif"/>
</dbReference>
<dbReference type="SUPFAM" id="SSF48452">
    <property type="entry name" value="TPR-like"/>
    <property type="match status" value="1"/>
</dbReference>
<keyword evidence="1" id="KW-0677">Repeat</keyword>
<dbReference type="EMBL" id="JAIWQS010000008">
    <property type="protein sequence ID" value="KAJ8899154.1"/>
    <property type="molecule type" value="Genomic_DNA"/>
</dbReference>
<evidence type="ECO:0000313" key="3">
    <source>
        <dbReference type="EMBL" id="KAJ8899154.1"/>
    </source>
</evidence>
<dbReference type="Gene3D" id="1.25.40.10">
    <property type="entry name" value="Tetratricopeptide repeat domain"/>
    <property type="match status" value="5"/>
</dbReference>
<feature type="repeat" description="PPR" evidence="2">
    <location>
        <begin position="78"/>
        <end position="108"/>
    </location>
</feature>
<feature type="repeat" description="PPR" evidence="2">
    <location>
        <begin position="400"/>
        <end position="434"/>
    </location>
</feature>
<dbReference type="Pfam" id="PF01535">
    <property type="entry name" value="PPR"/>
    <property type="match status" value="9"/>
</dbReference>
<organism evidence="3 4">
    <name type="scientific">Erythroxylum novogranatense</name>
    <dbReference type="NCBI Taxonomy" id="1862640"/>
    <lineage>
        <taxon>Eukaryota</taxon>
        <taxon>Viridiplantae</taxon>
        <taxon>Streptophyta</taxon>
        <taxon>Embryophyta</taxon>
        <taxon>Tracheophyta</taxon>
        <taxon>Spermatophyta</taxon>
        <taxon>Magnoliopsida</taxon>
        <taxon>eudicotyledons</taxon>
        <taxon>Gunneridae</taxon>
        <taxon>Pentapetalae</taxon>
        <taxon>rosids</taxon>
        <taxon>fabids</taxon>
        <taxon>Malpighiales</taxon>
        <taxon>Erythroxylaceae</taxon>
        <taxon>Erythroxylum</taxon>
    </lineage>
</organism>
<keyword evidence="4" id="KW-1185">Reference proteome</keyword>
<feature type="repeat" description="PPR" evidence="2">
    <location>
        <begin position="307"/>
        <end position="337"/>
    </location>
</feature>
<dbReference type="FunFam" id="1.25.40.10:FF:000090">
    <property type="entry name" value="Pentatricopeptide repeat-containing protein, chloroplastic"/>
    <property type="match status" value="1"/>
</dbReference>
<feature type="repeat" description="PPR" evidence="2">
    <location>
        <begin position="109"/>
        <end position="144"/>
    </location>
</feature>
<name>A0AAV8UAT2_9ROSI</name>
<feature type="repeat" description="PPR" evidence="2">
    <location>
        <begin position="174"/>
        <end position="204"/>
    </location>
</feature>
<gene>
    <name evidence="3" type="ORF">K2173_011782</name>
</gene>
<dbReference type="InterPro" id="IPR011990">
    <property type="entry name" value="TPR-like_helical_dom_sf"/>
</dbReference>
<dbReference type="FunFam" id="1.25.40.10:FF:000606">
    <property type="entry name" value="Putative pentatricopeptide repeat-containing protein"/>
    <property type="match status" value="1"/>
</dbReference>
<reference evidence="3 4" key="1">
    <citation type="submission" date="2021-09" db="EMBL/GenBank/DDBJ databases">
        <title>Genomic insights and catalytic innovation underlie evolution of tropane alkaloids biosynthesis.</title>
        <authorList>
            <person name="Wang Y.-J."/>
            <person name="Tian T."/>
            <person name="Huang J.-P."/>
            <person name="Huang S.-X."/>
        </authorList>
    </citation>
    <scope>NUCLEOTIDE SEQUENCE [LARGE SCALE GENOMIC DNA]</scope>
    <source>
        <strain evidence="3">KIB-2018</strain>
        <tissue evidence="3">Leaf</tissue>
    </source>
</reference>
<evidence type="ECO:0000256" key="2">
    <source>
        <dbReference type="PROSITE-ProRule" id="PRU00708"/>
    </source>
</evidence>
<dbReference type="Proteomes" id="UP001159364">
    <property type="component" value="Linkage Group LG08"/>
</dbReference>
<evidence type="ECO:0008006" key="5">
    <source>
        <dbReference type="Google" id="ProtNLM"/>
    </source>
</evidence>
<accession>A0AAV8UAT2</accession>
<dbReference type="GO" id="GO:0009451">
    <property type="term" value="P:RNA modification"/>
    <property type="evidence" value="ECO:0007669"/>
    <property type="project" value="InterPro"/>
</dbReference>
<dbReference type="GO" id="GO:0003723">
    <property type="term" value="F:RNA binding"/>
    <property type="evidence" value="ECO:0007669"/>
    <property type="project" value="InterPro"/>
</dbReference>
<dbReference type="SUPFAM" id="SSF81901">
    <property type="entry name" value="HCP-like"/>
    <property type="match status" value="1"/>
</dbReference>
<evidence type="ECO:0000313" key="4">
    <source>
        <dbReference type="Proteomes" id="UP001159364"/>
    </source>
</evidence>
<comment type="caution">
    <text evidence="3">The sequence shown here is derived from an EMBL/GenBank/DDBJ whole genome shotgun (WGS) entry which is preliminary data.</text>
</comment>
<dbReference type="Pfam" id="PF13041">
    <property type="entry name" value="PPR_2"/>
    <property type="match status" value="2"/>
</dbReference>
<feature type="repeat" description="PPR" evidence="2">
    <location>
        <begin position="501"/>
        <end position="535"/>
    </location>
</feature>
<dbReference type="Pfam" id="PF12854">
    <property type="entry name" value="PPR_1"/>
    <property type="match status" value="1"/>
</dbReference>
<sequence length="685" mass="77049">MRSKRPTILCFNFISRVSSSLLAHHYSTLSISISHERATTSHASNKFVVHCNTQITQHGRNGNLEESESIFNRMSHKTIVSYTAMLTAYALNGQLGKAQKLFDQMPERNTASYNAMITAYVKHNCMVREAYSLFSQMDEKNEVSYAAMITGFLRAGLFYNAESLYLETPVNWRDPVCSNAMISGYLNAGRLEDAVNIFGSMKYRDVVSWSSMIDGYCKKGKIAEARVLFNLMHDKNVVTWTAMISGYMKAGSFADGFSMFLNMRKERAVAINPTNLTVMFEACGNFGRYREGMQLHGLALRIGSQIDILLGNSIISMYGRCGFLNEATRVFQSMRDKDTVSWNLLISGYVQQGEIEKAHRIFVKMPEKDVVSWTTILLGYSRKGDTRSSIQLFRMMPEKDDVSWTALISGFVSNGDYEKAIHCYIEMRQKAVRPNSHTFSSMLSASAVLANPNHGSQIHAHIVKMGMEFDLFIQNSLVSMYSKCGNIYESWRVFVNISAPNVISFNSMITGLSQNGYGEEALQLFGKMQNESIEPNEITFLGVLAACVHLGLVQKGREYFNSMRSLYGIEPGPDHYSCMVDLLGRAGFVDEANNLIQRMPVEPHLGVWGALLSASRIHHRLDLAKLAAHNIIELEPDSAIPYVVLADLYNIAGRNQDGDQLRMRKHSKRIKKSPGCSWIMMSIQK</sequence>
<dbReference type="InterPro" id="IPR002885">
    <property type="entry name" value="PPR_rpt"/>
</dbReference>
<dbReference type="PROSITE" id="PS51375">
    <property type="entry name" value="PPR"/>
    <property type="match status" value="8"/>
</dbReference>
<dbReference type="PANTHER" id="PTHR47926:SF347">
    <property type="entry name" value="PENTATRICOPEPTIDE REPEAT-CONTAINING PROTEIN"/>
    <property type="match status" value="1"/>
</dbReference>
<feature type="repeat" description="PPR" evidence="2">
    <location>
        <begin position="338"/>
        <end position="372"/>
    </location>
</feature>
<feature type="repeat" description="PPR" evidence="2">
    <location>
        <begin position="205"/>
        <end position="239"/>
    </location>
</feature>
<proteinExistence type="predicted"/>
<dbReference type="NCBIfam" id="TIGR00756">
    <property type="entry name" value="PPR"/>
    <property type="match status" value="9"/>
</dbReference>
<dbReference type="AlphaFoldDB" id="A0AAV8UAT2"/>
<dbReference type="PANTHER" id="PTHR47926">
    <property type="entry name" value="PENTATRICOPEPTIDE REPEAT-CONTAINING PROTEIN"/>
    <property type="match status" value="1"/>
</dbReference>
<dbReference type="InterPro" id="IPR046960">
    <property type="entry name" value="PPR_At4g14850-like_plant"/>
</dbReference>
<dbReference type="Pfam" id="PF20431">
    <property type="entry name" value="E_motif"/>
    <property type="match status" value="1"/>
</dbReference>